<evidence type="ECO:0008006" key="4">
    <source>
        <dbReference type="Google" id="ProtNLM"/>
    </source>
</evidence>
<dbReference type="Pfam" id="PF20060">
    <property type="entry name" value="DUF6459"/>
    <property type="match status" value="1"/>
</dbReference>
<dbReference type="EMBL" id="JAUSQX010000001">
    <property type="protein sequence ID" value="MDP9806698.1"/>
    <property type="molecule type" value="Genomic_DNA"/>
</dbReference>
<sequence>MTQPALKNSELAPLNVKTPPRAPTPIPRAYPARSQPEPLAKPLLDPDDTPVRFDRTAFCSPKIDRPMFNVVTDEPTRPLPPPDRFAAAVVGQAIEVLLGHRPVRQLQTWLHPLVYEALARRAGLGQRIRGKAEKCLAPRVKQVIVCEPREGVAEASVVVFDGTKIRAAATRLEVRKSRWHVTALEII</sequence>
<dbReference type="Proteomes" id="UP001243212">
    <property type="component" value="Unassembled WGS sequence"/>
</dbReference>
<organism evidence="2 3">
    <name type="scientific">Trueperella bonasi</name>
    <dbReference type="NCBI Taxonomy" id="312286"/>
    <lineage>
        <taxon>Bacteria</taxon>
        <taxon>Bacillati</taxon>
        <taxon>Actinomycetota</taxon>
        <taxon>Actinomycetes</taxon>
        <taxon>Actinomycetales</taxon>
        <taxon>Actinomycetaceae</taxon>
        <taxon>Trueperella</taxon>
    </lineage>
</organism>
<accession>A0ABT9NI45</accession>
<comment type="caution">
    <text evidence="2">The sequence shown here is derived from an EMBL/GenBank/DDBJ whole genome shotgun (WGS) entry which is preliminary data.</text>
</comment>
<evidence type="ECO:0000313" key="2">
    <source>
        <dbReference type="EMBL" id="MDP9806698.1"/>
    </source>
</evidence>
<evidence type="ECO:0000313" key="3">
    <source>
        <dbReference type="Proteomes" id="UP001243212"/>
    </source>
</evidence>
<reference evidence="2 3" key="1">
    <citation type="submission" date="2023-07" db="EMBL/GenBank/DDBJ databases">
        <title>Sequencing the genomes of 1000 actinobacteria strains.</title>
        <authorList>
            <person name="Klenk H.-P."/>
        </authorList>
    </citation>
    <scope>NUCLEOTIDE SEQUENCE [LARGE SCALE GENOMIC DNA]</scope>
    <source>
        <strain evidence="2 3">DSM 17163</strain>
    </source>
</reference>
<protein>
    <recommendedName>
        <fullName evidence="4">Energy transducer TonB</fullName>
    </recommendedName>
</protein>
<proteinExistence type="predicted"/>
<evidence type="ECO:0000256" key="1">
    <source>
        <dbReference type="SAM" id="MobiDB-lite"/>
    </source>
</evidence>
<dbReference type="InterPro" id="IPR045596">
    <property type="entry name" value="DUF6459"/>
</dbReference>
<keyword evidence="3" id="KW-1185">Reference proteome</keyword>
<name>A0ABT9NI45_9ACTO</name>
<gene>
    <name evidence="2" type="ORF">J2S70_001280</name>
</gene>
<feature type="region of interest" description="Disordered" evidence="1">
    <location>
        <begin position="1"/>
        <end position="51"/>
    </location>
</feature>
<dbReference type="RefSeq" id="WP_307682907.1">
    <property type="nucleotide sequence ID" value="NZ_JAUSQX010000001.1"/>
</dbReference>